<dbReference type="InterPro" id="IPR025447">
    <property type="entry name" value="DUF4192"/>
</dbReference>
<dbReference type="Pfam" id="PF13830">
    <property type="entry name" value="DUF4192"/>
    <property type="match status" value="1"/>
</dbReference>
<name>A0A841C3U2_9ACTN</name>
<evidence type="ECO:0008006" key="3">
    <source>
        <dbReference type="Google" id="ProtNLM"/>
    </source>
</evidence>
<comment type="caution">
    <text evidence="1">The sequence shown here is derived from an EMBL/GenBank/DDBJ whole genome shotgun (WGS) entry which is preliminary data.</text>
</comment>
<gene>
    <name evidence="1" type="ORF">F4553_008030</name>
</gene>
<reference evidence="1 2" key="1">
    <citation type="submission" date="2020-08" db="EMBL/GenBank/DDBJ databases">
        <title>Sequencing the genomes of 1000 actinobacteria strains.</title>
        <authorList>
            <person name="Klenk H.-P."/>
        </authorList>
    </citation>
    <scope>NUCLEOTIDE SEQUENCE [LARGE SCALE GENOMIC DNA]</scope>
    <source>
        <strain evidence="1 2">DSM 45362</strain>
    </source>
</reference>
<accession>A0A841C3U2</accession>
<evidence type="ECO:0000313" key="2">
    <source>
        <dbReference type="Proteomes" id="UP000587527"/>
    </source>
</evidence>
<keyword evidence="2" id="KW-1185">Reference proteome</keyword>
<proteinExistence type="predicted"/>
<dbReference type="Proteomes" id="UP000587527">
    <property type="component" value="Unassembled WGS sequence"/>
</dbReference>
<protein>
    <recommendedName>
        <fullName evidence="3">DUF4192 domain-containing protein</fullName>
    </recommendedName>
</protein>
<dbReference type="EMBL" id="JACHMN010000003">
    <property type="protein sequence ID" value="MBB5874596.1"/>
    <property type="molecule type" value="Genomic_DNA"/>
</dbReference>
<evidence type="ECO:0000313" key="1">
    <source>
        <dbReference type="EMBL" id="MBB5874596.1"/>
    </source>
</evidence>
<sequence length="323" mass="34934">MGSENPPPSRIVITDPTELLGIVPYLLGFHPHDSVVLLAMNGERIEFSLRVDLDHPIADTLASVAEVTDFVEIDSMVVIGYGPDTARPSIEALIAVLTGYGLRITQALLVGDGRFRCLLCSDCLPPDGQPVDVSATAAAAQATVHGIVALPSRADVERLAAPVTGDEAEAMLNALGAALDWVLQRPGEAAERDVIDTALARAEGGRALADEQVARLSLLLQFLRWRDYVWLRTDDQPWQLDLWLDVTRRCKPDLAAAPASLAAWCAYRRGDGILARTSLRRALHTHPGYTMAELVATAVDSFLPPSHFDPWPPADHDGTPAFE</sequence>
<dbReference type="AlphaFoldDB" id="A0A841C3U2"/>
<organism evidence="1 2">
    <name type="scientific">Allocatelliglobosispora scoriae</name>
    <dbReference type="NCBI Taxonomy" id="643052"/>
    <lineage>
        <taxon>Bacteria</taxon>
        <taxon>Bacillati</taxon>
        <taxon>Actinomycetota</taxon>
        <taxon>Actinomycetes</taxon>
        <taxon>Micromonosporales</taxon>
        <taxon>Micromonosporaceae</taxon>
        <taxon>Allocatelliglobosispora</taxon>
    </lineage>
</organism>
<dbReference type="RefSeq" id="WP_184846833.1">
    <property type="nucleotide sequence ID" value="NZ_JACHMN010000003.1"/>
</dbReference>